<accession>A0A239J6Z2</accession>
<organism evidence="1 2">
    <name type="scientific">Granulicella rosea</name>
    <dbReference type="NCBI Taxonomy" id="474952"/>
    <lineage>
        <taxon>Bacteria</taxon>
        <taxon>Pseudomonadati</taxon>
        <taxon>Acidobacteriota</taxon>
        <taxon>Terriglobia</taxon>
        <taxon>Terriglobales</taxon>
        <taxon>Acidobacteriaceae</taxon>
        <taxon>Granulicella</taxon>
    </lineage>
</organism>
<evidence type="ECO:0000313" key="2">
    <source>
        <dbReference type="Proteomes" id="UP000198356"/>
    </source>
</evidence>
<dbReference type="Proteomes" id="UP000198356">
    <property type="component" value="Unassembled WGS sequence"/>
</dbReference>
<dbReference type="Pfam" id="PF07394">
    <property type="entry name" value="DUF1501"/>
    <property type="match status" value="1"/>
</dbReference>
<name>A0A239J6Z2_9BACT</name>
<evidence type="ECO:0000313" key="1">
    <source>
        <dbReference type="EMBL" id="SNT01661.1"/>
    </source>
</evidence>
<protein>
    <submittedName>
        <fullName evidence="1">Uncharacterized conserved protein, DUF1501 family</fullName>
    </submittedName>
</protein>
<keyword evidence="2" id="KW-1185">Reference proteome</keyword>
<dbReference type="RefSeq" id="WP_245817945.1">
    <property type="nucleotide sequence ID" value="NZ_FZOU01000003.1"/>
</dbReference>
<dbReference type="EMBL" id="FZOU01000003">
    <property type="protein sequence ID" value="SNT01661.1"/>
    <property type="molecule type" value="Genomic_DNA"/>
</dbReference>
<reference evidence="1 2" key="1">
    <citation type="submission" date="2017-06" db="EMBL/GenBank/DDBJ databases">
        <authorList>
            <person name="Kim H.J."/>
            <person name="Triplett B.A."/>
        </authorList>
    </citation>
    <scope>NUCLEOTIDE SEQUENCE [LARGE SCALE GENOMIC DNA]</scope>
    <source>
        <strain evidence="1 2">DSM 18704</strain>
    </source>
</reference>
<gene>
    <name evidence="1" type="ORF">SAMN05421770_103471</name>
</gene>
<dbReference type="AlphaFoldDB" id="A0A239J6Z2"/>
<proteinExistence type="predicted"/>
<dbReference type="InterPro" id="IPR010869">
    <property type="entry name" value="DUF1501"/>
</dbReference>
<dbReference type="PANTHER" id="PTHR43737">
    <property type="entry name" value="BLL7424 PROTEIN"/>
    <property type="match status" value="1"/>
</dbReference>
<sequence>MGFMKMGMTDRSDWGCDMHGRDLARRGLDGTGASRRAFMKGGAMALVGTSVIPSFLMRSVMAEATTAQAANKKLVVLFQRGAADGLNIVVPYQEKNYYSMRPTIAIQQKDVLDLDGQFGLHPAMAAFKPLFASGHLAIVHAAGSTDTTRSHFDAQDYMESGTPGVKVTQDGWLNRALQVGPVGKPSAFRAVALGTQVPRTLQGKLPAIAVNNLADFSVGGKGPQTSSISNAFQAMYDESSDAVLHGTGQETFEAVKMLKSADPAKYTPAAGVTYPTTPFGNSLKQIAQLLKANLGVEAAFSDIGGWDTHQNQGAANGQLANRLKEFSEGIAAFWKDMGADSENITLVTMSEFGRTARQNGTGGTDHGHANAMFILGGGVKGGKVYGKWPGLNNDQLNEGRDLAVTTDFRRVLGEAAYKTLGAKNLNTVFPGGNVNPSEFLNFV</sequence>
<dbReference type="PANTHER" id="PTHR43737:SF1">
    <property type="entry name" value="DUF1501 DOMAIN-CONTAINING PROTEIN"/>
    <property type="match status" value="1"/>
</dbReference>